<dbReference type="AlphaFoldDB" id="A0A6J4URI5"/>
<dbReference type="EMBL" id="CADCWF010000148">
    <property type="protein sequence ID" value="CAA9558436.1"/>
    <property type="molecule type" value="Genomic_DNA"/>
</dbReference>
<dbReference type="SUPFAM" id="SSF56112">
    <property type="entry name" value="Protein kinase-like (PK-like)"/>
    <property type="match status" value="1"/>
</dbReference>
<proteinExistence type="predicted"/>
<accession>A0A6J4URI5</accession>
<evidence type="ECO:0000313" key="1">
    <source>
        <dbReference type="EMBL" id="CAA9558436.1"/>
    </source>
</evidence>
<organism evidence="1">
    <name type="scientific">uncultured Thermomicrobiales bacterium</name>
    <dbReference type="NCBI Taxonomy" id="1645740"/>
    <lineage>
        <taxon>Bacteria</taxon>
        <taxon>Pseudomonadati</taxon>
        <taxon>Thermomicrobiota</taxon>
        <taxon>Thermomicrobia</taxon>
        <taxon>Thermomicrobiales</taxon>
        <taxon>environmental samples</taxon>
    </lineage>
</organism>
<reference evidence="1" key="1">
    <citation type="submission" date="2020-02" db="EMBL/GenBank/DDBJ databases">
        <authorList>
            <person name="Meier V. D."/>
        </authorList>
    </citation>
    <scope>NUCLEOTIDE SEQUENCE</scope>
    <source>
        <strain evidence="1">AVDCRST_MAG59</strain>
    </source>
</reference>
<dbReference type="Gene3D" id="3.90.1200.10">
    <property type="match status" value="1"/>
</dbReference>
<dbReference type="InterPro" id="IPR011009">
    <property type="entry name" value="Kinase-like_dom_sf"/>
</dbReference>
<protein>
    <submittedName>
        <fullName evidence="1">Uncharacterized protein</fullName>
    </submittedName>
</protein>
<gene>
    <name evidence="1" type="ORF">AVDCRST_MAG59-2452</name>
</gene>
<sequence>MPIPHCYDACYDAVLEGYHLLLEDVSASHRNAHDVEPDPAYAEAFGRAVCRLRAFRWGAVRWREIGAVAPTAAAIDRYAVTSAAGFQRLLEATQGDLHPGQTKTLRRVFARYPAAIQSRAADLQGQAVVHGDSNLGNLLLPRRWSGLLYLIDRQPFERSLTVWLGASDLAYLMVTPWPTEA</sequence>
<name>A0A6J4URI5_9BACT</name>